<feature type="domain" description="Laminin G" evidence="2">
    <location>
        <begin position="196"/>
        <end position="375"/>
    </location>
</feature>
<comment type="caution">
    <text evidence="3">The sequence shown here is derived from an EMBL/GenBank/DDBJ whole genome shotgun (WGS) entry which is preliminary data.</text>
</comment>
<dbReference type="PANTHER" id="PTHR15036">
    <property type="entry name" value="PIKACHURIN-LIKE PROTEIN"/>
    <property type="match status" value="1"/>
</dbReference>
<evidence type="ECO:0000313" key="3">
    <source>
        <dbReference type="EMBL" id="KAH3752063.1"/>
    </source>
</evidence>
<evidence type="ECO:0000313" key="4">
    <source>
        <dbReference type="Proteomes" id="UP000828390"/>
    </source>
</evidence>
<evidence type="ECO:0000259" key="2">
    <source>
        <dbReference type="PROSITE" id="PS50025"/>
    </source>
</evidence>
<reference evidence="3" key="2">
    <citation type="submission" date="2020-11" db="EMBL/GenBank/DDBJ databases">
        <authorList>
            <person name="McCartney M.A."/>
            <person name="Auch B."/>
            <person name="Kono T."/>
            <person name="Mallez S."/>
            <person name="Becker A."/>
            <person name="Gohl D.M."/>
            <person name="Silverstein K.A.T."/>
            <person name="Koren S."/>
            <person name="Bechman K.B."/>
            <person name="Herman A."/>
            <person name="Abrahante J.E."/>
            <person name="Garbe J."/>
        </authorList>
    </citation>
    <scope>NUCLEOTIDE SEQUENCE</scope>
    <source>
        <strain evidence="3">Duluth1</strain>
        <tissue evidence="3">Whole animal</tissue>
    </source>
</reference>
<dbReference type="Proteomes" id="UP000828390">
    <property type="component" value="Unassembled WGS sequence"/>
</dbReference>
<dbReference type="Pfam" id="PF02210">
    <property type="entry name" value="Laminin_G_2"/>
    <property type="match status" value="2"/>
</dbReference>
<sequence length="505" mass="54004">MKILFKFKTRESNGLILYNSGSGSDAIAVEMSNGQLRLAYNIGGRNQFTVVPTGQLNDNMWHTVQVALNERSQFTVRVDGENVQVSTSGSLSLAGTLYIGGLPQAMFSRPEVASLIESRKGFRGCLASVDLNGAVPDLMNYATDKSKIIDGCRDLNVACAPNACAMGMCVPRANDYYCDCNMTGYVGVPCTDFPTGYYFGKNGGSGIVLYEFPLERQLNSNEDMLAFGFMTLERDGVLYRIESGLDSNEYIEIRLENGHIIAESNTGTGLVRLVEDSRLFNDGQYHVVRYIRTGSNSTLQVNQLPTKIAVNTGVLSLFKRVHRVMLGGRTDSSGAIIRNYYGIIGGAYYNGHRWLDLLLSKTQLHGKLVQIKGDVVLVKPFLLTGGGKTTPAPPDLVIPPGVTIPTDIGGGGVIGPGIGGSGGIVPEIPSIGGAGGVLPPITGIDLVGPSIQDSGRSCCGSSWTGWHDGRGESGGRCRHSFRYNGFSDKSNVGALQTEARGPDMS</sequence>
<keyword evidence="1" id="KW-1015">Disulfide bond</keyword>
<dbReference type="InterPro" id="IPR013320">
    <property type="entry name" value="ConA-like_dom_sf"/>
</dbReference>
<dbReference type="CDD" id="cd00110">
    <property type="entry name" value="LamG"/>
    <property type="match status" value="2"/>
</dbReference>
<evidence type="ECO:0000256" key="1">
    <source>
        <dbReference type="PROSITE-ProRule" id="PRU00122"/>
    </source>
</evidence>
<dbReference type="Gene3D" id="2.10.25.10">
    <property type="entry name" value="Laminin"/>
    <property type="match status" value="1"/>
</dbReference>
<dbReference type="Gene3D" id="2.60.120.200">
    <property type="match status" value="2"/>
</dbReference>
<keyword evidence="4" id="KW-1185">Reference proteome</keyword>
<comment type="caution">
    <text evidence="1">Lacks conserved residue(s) required for the propagation of feature annotation.</text>
</comment>
<dbReference type="InterPro" id="IPR001791">
    <property type="entry name" value="Laminin_G"/>
</dbReference>
<dbReference type="SMART" id="SM00282">
    <property type="entry name" value="LamG"/>
    <property type="match status" value="2"/>
</dbReference>
<feature type="domain" description="Laminin G" evidence="2">
    <location>
        <begin position="1"/>
        <end position="152"/>
    </location>
</feature>
<accession>A0A9D4I9K3</accession>
<organism evidence="3 4">
    <name type="scientific">Dreissena polymorpha</name>
    <name type="common">Zebra mussel</name>
    <name type="synonym">Mytilus polymorpha</name>
    <dbReference type="NCBI Taxonomy" id="45954"/>
    <lineage>
        <taxon>Eukaryota</taxon>
        <taxon>Metazoa</taxon>
        <taxon>Spiralia</taxon>
        <taxon>Lophotrochozoa</taxon>
        <taxon>Mollusca</taxon>
        <taxon>Bivalvia</taxon>
        <taxon>Autobranchia</taxon>
        <taxon>Heteroconchia</taxon>
        <taxon>Euheterodonta</taxon>
        <taxon>Imparidentia</taxon>
        <taxon>Neoheterodontei</taxon>
        <taxon>Myida</taxon>
        <taxon>Dreissenoidea</taxon>
        <taxon>Dreissenidae</taxon>
        <taxon>Dreissena</taxon>
    </lineage>
</organism>
<protein>
    <recommendedName>
        <fullName evidence="2">Laminin G domain-containing protein</fullName>
    </recommendedName>
</protein>
<feature type="disulfide bond" evidence="1">
    <location>
        <begin position="125"/>
        <end position="152"/>
    </location>
</feature>
<proteinExistence type="predicted"/>
<dbReference type="PANTHER" id="PTHR15036:SF89">
    <property type="entry name" value="NEUREXIN 1, ISOFORM F"/>
    <property type="match status" value="1"/>
</dbReference>
<dbReference type="InterPro" id="IPR050372">
    <property type="entry name" value="Neurexin-related_CASP"/>
</dbReference>
<name>A0A9D4I9K3_DREPO</name>
<gene>
    <name evidence="3" type="ORF">DPMN_186673</name>
</gene>
<reference evidence="3" key="1">
    <citation type="journal article" date="2019" name="bioRxiv">
        <title>The Genome of the Zebra Mussel, Dreissena polymorpha: A Resource for Invasive Species Research.</title>
        <authorList>
            <person name="McCartney M.A."/>
            <person name="Auch B."/>
            <person name="Kono T."/>
            <person name="Mallez S."/>
            <person name="Zhang Y."/>
            <person name="Obille A."/>
            <person name="Becker A."/>
            <person name="Abrahante J.E."/>
            <person name="Garbe J."/>
            <person name="Badalamenti J.P."/>
            <person name="Herman A."/>
            <person name="Mangelson H."/>
            <person name="Liachko I."/>
            <person name="Sullivan S."/>
            <person name="Sone E.D."/>
            <person name="Koren S."/>
            <person name="Silverstein K.A.T."/>
            <person name="Beckman K.B."/>
            <person name="Gohl D.M."/>
        </authorList>
    </citation>
    <scope>NUCLEOTIDE SEQUENCE</scope>
    <source>
        <strain evidence="3">Duluth1</strain>
        <tissue evidence="3">Whole animal</tissue>
    </source>
</reference>
<dbReference type="AlphaFoldDB" id="A0A9D4I9K3"/>
<dbReference type="EMBL" id="JAIWYP010000010">
    <property type="protein sequence ID" value="KAH3752063.1"/>
    <property type="molecule type" value="Genomic_DNA"/>
</dbReference>
<dbReference type="SUPFAM" id="SSF49899">
    <property type="entry name" value="Concanavalin A-like lectins/glucanases"/>
    <property type="match status" value="2"/>
</dbReference>
<dbReference type="PROSITE" id="PS50025">
    <property type="entry name" value="LAM_G_DOMAIN"/>
    <property type="match status" value="2"/>
</dbReference>